<evidence type="ECO:0000259" key="1">
    <source>
        <dbReference type="Pfam" id="PF12706"/>
    </source>
</evidence>
<reference evidence="2 3" key="1">
    <citation type="journal article" date="2017" name="Nat. Commun.">
        <title>In situ click chemistry generation of cyclooxygenase-2 inhibitors.</title>
        <authorList>
            <person name="Bhardwaj A."/>
            <person name="Kaur J."/>
            <person name="Wuest M."/>
            <person name="Wuest F."/>
        </authorList>
    </citation>
    <scope>NUCLEOTIDE SEQUENCE [LARGE SCALE GENOMIC DNA]</scope>
    <source>
        <strain evidence="2">S2_018_000_R2_106</strain>
    </source>
</reference>
<feature type="domain" description="Metallo-beta-lactamase" evidence="1">
    <location>
        <begin position="106"/>
        <end position="306"/>
    </location>
</feature>
<dbReference type="GO" id="GO:0016787">
    <property type="term" value="F:hydrolase activity"/>
    <property type="evidence" value="ECO:0007669"/>
    <property type="project" value="UniProtKB-KW"/>
</dbReference>
<dbReference type="PANTHER" id="PTHR15032:SF4">
    <property type="entry name" value="N-ACYL-PHOSPHATIDYLETHANOLAMINE-HYDROLYZING PHOSPHOLIPASE D"/>
    <property type="match status" value="1"/>
</dbReference>
<dbReference type="InterPro" id="IPR001279">
    <property type="entry name" value="Metallo-B-lactamas"/>
</dbReference>
<keyword evidence="2" id="KW-0378">Hydrolase</keyword>
<dbReference type="Gene3D" id="3.60.15.10">
    <property type="entry name" value="Ribonuclease Z/Hydroxyacylglutathione hydrolase-like"/>
    <property type="match status" value="1"/>
</dbReference>
<dbReference type="AlphaFoldDB" id="A0A6N4R9Q7"/>
<name>A0A6N4R9Q7_BLAVI</name>
<accession>A0A6N4R9Q7</accession>
<dbReference type="Pfam" id="PF12706">
    <property type="entry name" value="Lactamase_B_2"/>
    <property type="match status" value="1"/>
</dbReference>
<dbReference type="PANTHER" id="PTHR15032">
    <property type="entry name" value="N-ACYL-PHOSPHATIDYLETHANOLAMINE-HYDROLYZING PHOSPHOLIPASE D"/>
    <property type="match status" value="1"/>
</dbReference>
<comment type="caution">
    <text evidence="2">The sequence shown here is derived from an EMBL/GenBank/DDBJ whole genome shotgun (WGS) entry which is preliminary data.</text>
</comment>
<dbReference type="GO" id="GO:0005737">
    <property type="term" value="C:cytoplasm"/>
    <property type="evidence" value="ECO:0007669"/>
    <property type="project" value="TreeGrafter"/>
</dbReference>
<protein>
    <submittedName>
        <fullName evidence="2">Hydrolase</fullName>
    </submittedName>
</protein>
<dbReference type="InterPro" id="IPR036866">
    <property type="entry name" value="RibonucZ/Hydroxyglut_hydro"/>
</dbReference>
<evidence type="ECO:0000313" key="3">
    <source>
        <dbReference type="Proteomes" id="UP000320948"/>
    </source>
</evidence>
<evidence type="ECO:0000313" key="2">
    <source>
        <dbReference type="EMBL" id="TKW60817.1"/>
    </source>
</evidence>
<sequence length="350" mass="38441">MRWLWVAALLAGCGGNVPQGDIVCEASCKREDGRFANPPGSPQRTAGRWEFQKFFWGGLLRDKSPTPPAGHVMPLAEAAHGWVAQTGNKMQWLGHSAFRMEIGGTTLLTDPLLTKMASPFQWAGPYRYVPSPLAPEEARADLILITHNHYDHLDIETLKRLPNKDTVVVVVPLGVGPVIKETGITQVVELDWHQSLTFRNLDITLVPAIHFSARWTDDRNKTLWGGYAIKERGVKAPVNIWLSGDTTVHPQVFKDIGSKYGPFTHGLVGIGAYEPRSIMMGSHTTPEEAAAQGVQTRSKRIVAQHWGTVVLTPEPAFEAPGRFTAAAAAEGYKPEDVWVMAVGETRALTE</sequence>
<proteinExistence type="predicted"/>
<dbReference type="SUPFAM" id="SSF56281">
    <property type="entry name" value="Metallo-hydrolase/oxidoreductase"/>
    <property type="match status" value="1"/>
</dbReference>
<dbReference type="Proteomes" id="UP000320948">
    <property type="component" value="Unassembled WGS sequence"/>
</dbReference>
<gene>
    <name evidence="2" type="ORF">DI628_07975</name>
</gene>
<organism evidence="2 3">
    <name type="scientific">Blastochloris viridis</name>
    <name type="common">Rhodopseudomonas viridis</name>
    <dbReference type="NCBI Taxonomy" id="1079"/>
    <lineage>
        <taxon>Bacteria</taxon>
        <taxon>Pseudomonadati</taxon>
        <taxon>Pseudomonadota</taxon>
        <taxon>Alphaproteobacteria</taxon>
        <taxon>Hyphomicrobiales</taxon>
        <taxon>Blastochloridaceae</taxon>
        <taxon>Blastochloris</taxon>
    </lineage>
</organism>
<dbReference type="EMBL" id="VAFM01000002">
    <property type="protein sequence ID" value="TKW60817.1"/>
    <property type="molecule type" value="Genomic_DNA"/>
</dbReference>